<feature type="transmembrane region" description="Helical" evidence="6">
    <location>
        <begin position="426"/>
        <end position="445"/>
    </location>
</feature>
<protein>
    <submittedName>
        <fullName evidence="8">MFS transporter, UMF1 family</fullName>
    </submittedName>
</protein>
<dbReference type="InterPro" id="IPR036259">
    <property type="entry name" value="MFS_trans_sf"/>
</dbReference>
<dbReference type="Gene3D" id="1.20.1250.20">
    <property type="entry name" value="MFS general substrate transporter like domains"/>
    <property type="match status" value="2"/>
</dbReference>
<dbReference type="InterPro" id="IPR024671">
    <property type="entry name" value="Atg22-like"/>
</dbReference>
<sequence length="460" mass="50465">MSVAKSLVKKSICSQSENNDIGCYMNPKKELQYFTEGVSRREVWSWAMFDFANSGYTTVVITAIFNAYFVAVVANNQDWGTFAWTASLAVSYILIILTAPALGAYADIYAMKKRLLLLTTIGCVLFTALLYFAGPGDLWLAILFIILTNFFFGSGENLIAAFLPELARSDALGKVSGWGWSLGYIGGLFTLGCSLAYVTWAQGEGQEADQFVPVTMLITALIFAIACIPTFLYLKERALPQLHQASDHIIKEAFARLGNTLKHVHHYQDLVRFLVCLIFYQAGIQAVIALAAIYAQQVMGFNTTDTILLVLLVNITAAMGAFFFGNLQDKLGHVPTIALTLIGWIIMILLAWMAESSAMFWLAANIAGLCLGASQSAARALVGLFSPSSRRAEFFGLWGLAVKLSSILGPITYGLVSWMSRGDHRLAMLITGSYFLIGFVILMRVDVQRGQEAALYDPEK</sequence>
<evidence type="ECO:0000256" key="2">
    <source>
        <dbReference type="ARBA" id="ARBA00022448"/>
    </source>
</evidence>
<feature type="transmembrane region" description="Helical" evidence="6">
    <location>
        <begin position="175"/>
        <end position="199"/>
    </location>
</feature>
<proteinExistence type="predicted"/>
<evidence type="ECO:0000256" key="4">
    <source>
        <dbReference type="ARBA" id="ARBA00022989"/>
    </source>
</evidence>
<feature type="transmembrane region" description="Helical" evidence="6">
    <location>
        <begin position="334"/>
        <end position="354"/>
    </location>
</feature>
<feature type="transmembrane region" description="Helical" evidence="6">
    <location>
        <begin position="360"/>
        <end position="382"/>
    </location>
</feature>
<accession>A0A1I4VXX4</accession>
<organism evidence="8 9">
    <name type="scientific">Nitrosomonas communis</name>
    <dbReference type="NCBI Taxonomy" id="44574"/>
    <lineage>
        <taxon>Bacteria</taxon>
        <taxon>Pseudomonadati</taxon>
        <taxon>Pseudomonadota</taxon>
        <taxon>Betaproteobacteria</taxon>
        <taxon>Nitrosomonadales</taxon>
        <taxon>Nitrosomonadaceae</taxon>
        <taxon>Nitrosomonas</taxon>
    </lineage>
</organism>
<keyword evidence="9" id="KW-1185">Reference proteome</keyword>
<dbReference type="PANTHER" id="PTHR23519">
    <property type="entry name" value="AUTOPHAGY-RELATED PROTEIN 22"/>
    <property type="match status" value="1"/>
</dbReference>
<evidence type="ECO:0000256" key="6">
    <source>
        <dbReference type="SAM" id="Phobius"/>
    </source>
</evidence>
<keyword evidence="5 6" id="KW-0472">Membrane</keyword>
<name>A0A1I4VXX4_9PROT</name>
<feature type="transmembrane region" description="Helical" evidence="6">
    <location>
        <begin position="211"/>
        <end position="234"/>
    </location>
</feature>
<comment type="subcellular location">
    <subcellularLocation>
        <location evidence="1">Endomembrane system</location>
        <topology evidence="1">Multi-pass membrane protein</topology>
    </subcellularLocation>
</comment>
<dbReference type="Pfam" id="PF11700">
    <property type="entry name" value="ATG22"/>
    <property type="match status" value="2"/>
</dbReference>
<feature type="transmembrane region" description="Helical" evidence="6">
    <location>
        <begin position="394"/>
        <end position="420"/>
    </location>
</feature>
<evidence type="ECO:0000256" key="3">
    <source>
        <dbReference type="ARBA" id="ARBA00022692"/>
    </source>
</evidence>
<feature type="transmembrane region" description="Helical" evidence="6">
    <location>
        <begin position="270"/>
        <end position="295"/>
    </location>
</feature>
<feature type="transmembrane region" description="Helical" evidence="6">
    <location>
        <begin position="307"/>
        <end position="327"/>
    </location>
</feature>
<dbReference type="PROSITE" id="PS50850">
    <property type="entry name" value="MFS"/>
    <property type="match status" value="1"/>
</dbReference>
<dbReference type="Proteomes" id="UP000183287">
    <property type="component" value="Unassembled WGS sequence"/>
</dbReference>
<evidence type="ECO:0000256" key="5">
    <source>
        <dbReference type="ARBA" id="ARBA00023136"/>
    </source>
</evidence>
<dbReference type="InterPro" id="IPR050495">
    <property type="entry name" value="ATG22/LtaA_families"/>
</dbReference>
<keyword evidence="3 6" id="KW-0812">Transmembrane</keyword>
<dbReference type="AlphaFoldDB" id="A0A1I4VXX4"/>
<feature type="transmembrane region" description="Helical" evidence="6">
    <location>
        <begin position="115"/>
        <end position="133"/>
    </location>
</feature>
<dbReference type="GO" id="GO:0022857">
    <property type="term" value="F:transmembrane transporter activity"/>
    <property type="evidence" value="ECO:0007669"/>
    <property type="project" value="InterPro"/>
</dbReference>
<dbReference type="InterPro" id="IPR020846">
    <property type="entry name" value="MFS_dom"/>
</dbReference>
<feature type="transmembrane region" description="Helical" evidence="6">
    <location>
        <begin position="139"/>
        <end position="163"/>
    </location>
</feature>
<dbReference type="PANTHER" id="PTHR23519:SF1">
    <property type="entry name" value="AUTOPHAGY-RELATED PROTEIN 22"/>
    <property type="match status" value="1"/>
</dbReference>
<evidence type="ECO:0000313" key="8">
    <source>
        <dbReference type="EMBL" id="SFN06154.1"/>
    </source>
</evidence>
<dbReference type="GO" id="GO:0012505">
    <property type="term" value="C:endomembrane system"/>
    <property type="evidence" value="ECO:0007669"/>
    <property type="project" value="UniProtKB-SubCell"/>
</dbReference>
<feature type="transmembrane region" description="Helical" evidence="6">
    <location>
        <begin position="55"/>
        <end position="75"/>
    </location>
</feature>
<reference evidence="9" key="1">
    <citation type="submission" date="2016-10" db="EMBL/GenBank/DDBJ databases">
        <authorList>
            <person name="Varghese N."/>
            <person name="Submissions S."/>
        </authorList>
    </citation>
    <scope>NUCLEOTIDE SEQUENCE [LARGE SCALE GENOMIC DNA]</scope>
    <source>
        <strain evidence="9">Nm44</strain>
    </source>
</reference>
<evidence type="ECO:0000313" key="9">
    <source>
        <dbReference type="Proteomes" id="UP000183287"/>
    </source>
</evidence>
<evidence type="ECO:0000256" key="1">
    <source>
        <dbReference type="ARBA" id="ARBA00004127"/>
    </source>
</evidence>
<feature type="domain" description="Major facilitator superfamily (MFS) profile" evidence="7">
    <location>
        <begin position="270"/>
        <end position="460"/>
    </location>
</feature>
<evidence type="ECO:0000259" key="7">
    <source>
        <dbReference type="PROSITE" id="PS50850"/>
    </source>
</evidence>
<gene>
    <name evidence="8" type="ORF">SAMN05421863_109310</name>
</gene>
<dbReference type="EMBL" id="FOUB01000093">
    <property type="protein sequence ID" value="SFN06154.1"/>
    <property type="molecule type" value="Genomic_DNA"/>
</dbReference>
<dbReference type="SUPFAM" id="SSF103473">
    <property type="entry name" value="MFS general substrate transporter"/>
    <property type="match status" value="1"/>
</dbReference>
<feature type="transmembrane region" description="Helical" evidence="6">
    <location>
        <begin position="81"/>
        <end position="103"/>
    </location>
</feature>
<keyword evidence="2" id="KW-0813">Transport</keyword>
<keyword evidence="4 6" id="KW-1133">Transmembrane helix</keyword>